<dbReference type="AlphaFoldDB" id="A0AAV2E3E0"/>
<feature type="region of interest" description="Disordered" evidence="1">
    <location>
        <begin position="15"/>
        <end position="111"/>
    </location>
</feature>
<keyword evidence="3" id="KW-1185">Reference proteome</keyword>
<reference evidence="2 3" key="1">
    <citation type="submission" date="2024-04" db="EMBL/GenBank/DDBJ databases">
        <authorList>
            <person name="Fracassetti M."/>
        </authorList>
    </citation>
    <scope>NUCLEOTIDE SEQUENCE [LARGE SCALE GENOMIC DNA]</scope>
</reference>
<sequence>MLSFAGLSVMKDMKYNNNEDGESQQRQNAKHKEFARASGSKKRRKSEGAEEMRVNRAATRRSGGDGSPFGRDKADGSHIPSMEDEPAFSKSATLTATNEAADELTSQPEFL</sequence>
<evidence type="ECO:0000313" key="3">
    <source>
        <dbReference type="Proteomes" id="UP001497516"/>
    </source>
</evidence>
<organism evidence="2 3">
    <name type="scientific">Linum trigynum</name>
    <dbReference type="NCBI Taxonomy" id="586398"/>
    <lineage>
        <taxon>Eukaryota</taxon>
        <taxon>Viridiplantae</taxon>
        <taxon>Streptophyta</taxon>
        <taxon>Embryophyta</taxon>
        <taxon>Tracheophyta</taxon>
        <taxon>Spermatophyta</taxon>
        <taxon>Magnoliopsida</taxon>
        <taxon>eudicotyledons</taxon>
        <taxon>Gunneridae</taxon>
        <taxon>Pentapetalae</taxon>
        <taxon>rosids</taxon>
        <taxon>fabids</taxon>
        <taxon>Malpighiales</taxon>
        <taxon>Linaceae</taxon>
        <taxon>Linum</taxon>
    </lineage>
</organism>
<dbReference type="Proteomes" id="UP001497516">
    <property type="component" value="Chromosome 4"/>
</dbReference>
<proteinExistence type="predicted"/>
<name>A0AAV2E3E0_9ROSI</name>
<dbReference type="EMBL" id="OZ034817">
    <property type="protein sequence ID" value="CAL1380478.1"/>
    <property type="molecule type" value="Genomic_DNA"/>
</dbReference>
<protein>
    <submittedName>
        <fullName evidence="2">Uncharacterized protein</fullName>
    </submittedName>
</protein>
<evidence type="ECO:0000256" key="1">
    <source>
        <dbReference type="SAM" id="MobiDB-lite"/>
    </source>
</evidence>
<accession>A0AAV2E3E0</accession>
<gene>
    <name evidence="2" type="ORF">LTRI10_LOCUS21918</name>
</gene>
<evidence type="ECO:0000313" key="2">
    <source>
        <dbReference type="EMBL" id="CAL1380478.1"/>
    </source>
</evidence>
<feature type="compositionally biased region" description="Polar residues" evidence="1">
    <location>
        <begin position="90"/>
        <end position="111"/>
    </location>
</feature>